<evidence type="ECO:0000259" key="13">
    <source>
        <dbReference type="PROSITE" id="PS50880"/>
    </source>
</evidence>
<dbReference type="InterPro" id="IPR003602">
    <property type="entry name" value="Topo_IA_DNA-bd_dom"/>
</dbReference>
<dbReference type="InterPro" id="IPR003601">
    <property type="entry name" value="Topo_IA_2"/>
</dbReference>
<keyword evidence="6" id="KW-0238">DNA-binding</keyword>
<evidence type="ECO:0000313" key="15">
    <source>
        <dbReference type="EMBL" id="KGN92549.1"/>
    </source>
</evidence>
<dbReference type="RefSeq" id="WP_036790296.1">
    <property type="nucleotide sequence ID" value="NZ_JQZV01000009.1"/>
</dbReference>
<evidence type="ECO:0000256" key="10">
    <source>
        <dbReference type="ARBA" id="ARBA00032235"/>
    </source>
</evidence>
<dbReference type="Pfam" id="PF01131">
    <property type="entry name" value="Topoisom_bac"/>
    <property type="match status" value="1"/>
</dbReference>
<dbReference type="SMART" id="SM00437">
    <property type="entry name" value="TOP1Ac"/>
    <property type="match status" value="1"/>
</dbReference>
<dbReference type="InterPro" id="IPR034144">
    <property type="entry name" value="TOPRIM_TopoIII"/>
</dbReference>
<comment type="caution">
    <text evidence="15">The sequence shown here is derived from an EMBL/GenBank/DDBJ whole genome shotgun (WGS) entry which is preliminary data.</text>
</comment>
<feature type="domain" description="Toprim" evidence="13">
    <location>
        <begin position="1"/>
        <end position="134"/>
    </location>
</feature>
<keyword evidence="16" id="KW-1185">Reference proteome</keyword>
<comment type="catalytic activity">
    <reaction evidence="1">
        <text>ATP-independent breakage of single-stranded DNA, followed by passage and rejoining.</text>
        <dbReference type="EC" id="5.6.2.1"/>
    </reaction>
</comment>
<dbReference type="EMBL" id="JQZV01000009">
    <property type="protein sequence ID" value="KGN92549.1"/>
    <property type="molecule type" value="Genomic_DNA"/>
</dbReference>
<evidence type="ECO:0000256" key="5">
    <source>
        <dbReference type="ARBA" id="ARBA00023029"/>
    </source>
</evidence>
<sequence length="667" mass="75071">MILCIAEKPSAARDIAAVLGATQRRDGYLEGQGYCVTWTFGHLCTLKEPHDYKPEWQRWSLEQLPMIPEKFGIKLIEGRGIEAQFNVIKHLVSQASEVVNCGDAGQEGELIQRWVLQLAECKVPVKRLWLSSMTEEAIREAFKNLKPESDYRNLYMAGLSRAVGDWILGLNATRLYTQRFKPAHEKGILSVGRVQTPTLALLVERHLEIEQFVSKPYWEIKTTYRDTLFNSTKGKYEEASEAQKVLEQILSEPLRVTKVEKKAAKEGPPRLFDLTSLQIECNKKWGLTADDTLKCAQSLYEKRLLTYPRVDTTYLTDDIFSKCPNVLQNLANIPDLRDVVAPLLGKALKKNKKFVDNSKVTDHHAIIPTGETPRFLNENEERVYYLVSKRFIASFYPDAEIKNTTISAEVASIPFRATGKEITSLGWRAVFADSPADKEESVKDEEEAGILPVFTQGESGPHKPDLQEKQTQPPKPYTEATLLNAMETAGKLVEDEELKEAMKQKGIGRPSTRSAIIETIQKRGYVEKKRKNLIPTAKGIALIRVIKSDLLKSVRLTGEWEYKLQLIDKGKYSPHTFMEEMKALVKELVQEVIYGSSIMKSADNAYKSIDTSVVCPACLSGTLLRGNGAYGCSLFRGGCSFRIGYDSLPATATVEEIREAVSKLYNK</sequence>
<dbReference type="PANTHER" id="PTHR11390">
    <property type="entry name" value="PROKARYOTIC DNA TOPOISOMERASE"/>
    <property type="match status" value="1"/>
</dbReference>
<dbReference type="Gene3D" id="1.10.290.10">
    <property type="entry name" value="Topoisomerase I, domain 4"/>
    <property type="match status" value="1"/>
</dbReference>
<evidence type="ECO:0000313" key="16">
    <source>
        <dbReference type="Proteomes" id="UP000030101"/>
    </source>
</evidence>
<comment type="similarity">
    <text evidence="2">Belongs to the type IA topoisomerase family.</text>
</comment>
<dbReference type="EC" id="5.6.2.1" evidence="3"/>
<keyword evidence="5" id="KW-0799">Topoisomerase</keyword>
<dbReference type="InterPro" id="IPR013497">
    <property type="entry name" value="Topo_IA_cen"/>
</dbReference>
<evidence type="ECO:0000256" key="9">
    <source>
        <dbReference type="ARBA" id="ARBA00031985"/>
    </source>
</evidence>
<dbReference type="NCBIfam" id="NF005829">
    <property type="entry name" value="PRK07726.1"/>
    <property type="match status" value="1"/>
</dbReference>
<evidence type="ECO:0000256" key="7">
    <source>
        <dbReference type="ARBA" id="ARBA00023235"/>
    </source>
</evidence>
<dbReference type="Gene3D" id="2.70.20.10">
    <property type="entry name" value="Topoisomerase I, domain 3"/>
    <property type="match status" value="1"/>
</dbReference>
<evidence type="ECO:0000256" key="2">
    <source>
        <dbReference type="ARBA" id="ARBA00009446"/>
    </source>
</evidence>
<evidence type="ECO:0000256" key="8">
    <source>
        <dbReference type="ARBA" id="ARBA00030003"/>
    </source>
</evidence>
<evidence type="ECO:0000256" key="6">
    <source>
        <dbReference type="ARBA" id="ARBA00023125"/>
    </source>
</evidence>
<evidence type="ECO:0000256" key="1">
    <source>
        <dbReference type="ARBA" id="ARBA00000213"/>
    </source>
</evidence>
<dbReference type="PRINTS" id="PR00417">
    <property type="entry name" value="PRTPISMRASEI"/>
</dbReference>
<organism evidence="15 16">
    <name type="scientific">Porphyromonas canoris</name>
    <dbReference type="NCBI Taxonomy" id="36875"/>
    <lineage>
        <taxon>Bacteria</taxon>
        <taxon>Pseudomonadati</taxon>
        <taxon>Bacteroidota</taxon>
        <taxon>Bacteroidia</taxon>
        <taxon>Bacteroidales</taxon>
        <taxon>Porphyromonadaceae</taxon>
        <taxon>Porphyromonas</taxon>
    </lineage>
</organism>
<reference evidence="15 16" key="1">
    <citation type="submission" date="2014-08" db="EMBL/GenBank/DDBJ databases">
        <title>Porphyromonas canoris strain:OH2762 Genome sequencing.</title>
        <authorList>
            <person name="Wallis C."/>
            <person name="Deusch O."/>
            <person name="O'Flynn C."/>
            <person name="Davis I."/>
            <person name="Jospin G."/>
            <person name="Darling A.E."/>
            <person name="Coil D.A."/>
            <person name="Alexiev A."/>
            <person name="Horsfall A."/>
            <person name="Kirkwood N."/>
            <person name="Harris S."/>
            <person name="Eisen J.A."/>
        </authorList>
    </citation>
    <scope>NUCLEOTIDE SEQUENCE [LARGE SCALE GENOMIC DNA]</scope>
    <source>
        <strain evidence="16">COT-108 OH2762</strain>
    </source>
</reference>
<dbReference type="InterPro" id="IPR013824">
    <property type="entry name" value="Topo_IA_cen_sub1"/>
</dbReference>
<dbReference type="InterPro" id="IPR005738">
    <property type="entry name" value="TopoIII"/>
</dbReference>
<dbReference type="PROSITE" id="PS50880">
    <property type="entry name" value="TOPRIM"/>
    <property type="match status" value="1"/>
</dbReference>
<evidence type="ECO:0000256" key="4">
    <source>
        <dbReference type="ARBA" id="ARBA00022723"/>
    </source>
</evidence>
<dbReference type="NCBIfam" id="TIGR01056">
    <property type="entry name" value="topB"/>
    <property type="match status" value="1"/>
</dbReference>
<dbReference type="InterPro" id="IPR013825">
    <property type="entry name" value="Topo_IA_cen_sub2"/>
</dbReference>
<dbReference type="PROSITE" id="PS52039">
    <property type="entry name" value="TOPO_IA_2"/>
    <property type="match status" value="1"/>
</dbReference>
<gene>
    <name evidence="15" type="ORF">HQ43_04690</name>
</gene>
<dbReference type="InterPro" id="IPR000380">
    <property type="entry name" value="Topo_IA"/>
</dbReference>
<dbReference type="Pfam" id="PF01751">
    <property type="entry name" value="Toprim"/>
    <property type="match status" value="1"/>
</dbReference>
<dbReference type="SUPFAM" id="SSF56712">
    <property type="entry name" value="Prokaryotic type I DNA topoisomerase"/>
    <property type="match status" value="1"/>
</dbReference>
<proteinExistence type="inferred from homology"/>
<dbReference type="Gene3D" id="3.40.50.140">
    <property type="match status" value="1"/>
</dbReference>
<evidence type="ECO:0000256" key="3">
    <source>
        <dbReference type="ARBA" id="ARBA00012891"/>
    </source>
</evidence>
<keyword evidence="7" id="KW-0413">Isomerase</keyword>
<dbReference type="CDD" id="cd00186">
    <property type="entry name" value="TOP1Ac"/>
    <property type="match status" value="1"/>
</dbReference>
<dbReference type="CDD" id="cd03362">
    <property type="entry name" value="TOPRIM_TopoIA_TopoIII"/>
    <property type="match status" value="1"/>
</dbReference>
<dbReference type="Proteomes" id="UP000030101">
    <property type="component" value="Unassembled WGS sequence"/>
</dbReference>
<dbReference type="PANTHER" id="PTHR11390:SF21">
    <property type="entry name" value="DNA TOPOISOMERASE 3-ALPHA"/>
    <property type="match status" value="1"/>
</dbReference>
<dbReference type="Gene3D" id="1.10.460.10">
    <property type="entry name" value="Topoisomerase I, domain 2"/>
    <property type="match status" value="1"/>
</dbReference>
<feature type="domain" description="Topo IA-type catalytic" evidence="14">
    <location>
        <begin position="151"/>
        <end position="589"/>
    </location>
</feature>
<evidence type="ECO:0000256" key="12">
    <source>
        <dbReference type="SAM" id="MobiDB-lite"/>
    </source>
</evidence>
<evidence type="ECO:0000256" key="11">
    <source>
        <dbReference type="ARBA" id="ARBA00032877"/>
    </source>
</evidence>
<feature type="region of interest" description="Disordered" evidence="12">
    <location>
        <begin position="436"/>
        <end position="475"/>
    </location>
</feature>
<protein>
    <recommendedName>
        <fullName evidence="3">DNA topoisomerase</fullName>
        <ecNumber evidence="3">5.6.2.1</ecNumber>
    </recommendedName>
    <alternativeName>
        <fullName evidence="11">Omega-protein</fullName>
    </alternativeName>
    <alternativeName>
        <fullName evidence="10">Relaxing enzyme</fullName>
    </alternativeName>
    <alternativeName>
        <fullName evidence="8">Swivelase</fullName>
    </alternativeName>
    <alternativeName>
        <fullName evidence="9">Untwisting enzyme</fullName>
    </alternativeName>
</protein>
<dbReference type="SMART" id="SM00436">
    <property type="entry name" value="TOP1Bc"/>
    <property type="match status" value="1"/>
</dbReference>
<accession>A0ABR4XLF0</accession>
<name>A0ABR4XLF0_9PORP</name>
<keyword evidence="4" id="KW-0479">Metal-binding</keyword>
<dbReference type="InterPro" id="IPR013826">
    <property type="entry name" value="Topo_IA_cen_sub3"/>
</dbReference>
<dbReference type="InterPro" id="IPR023405">
    <property type="entry name" value="Topo_IA_core_domain"/>
</dbReference>
<dbReference type="InterPro" id="IPR006171">
    <property type="entry name" value="TOPRIM_dom"/>
</dbReference>
<dbReference type="SMART" id="SM00493">
    <property type="entry name" value="TOPRIM"/>
    <property type="match status" value="1"/>
</dbReference>
<evidence type="ECO:0000259" key="14">
    <source>
        <dbReference type="PROSITE" id="PS52039"/>
    </source>
</evidence>